<gene>
    <name evidence="2" type="ORF">ASTO00021_LOCUS3649</name>
</gene>
<dbReference type="Gene3D" id="3.10.129.10">
    <property type="entry name" value="Hotdog Thioesterase"/>
    <property type="match status" value="1"/>
</dbReference>
<reference evidence="2" key="1">
    <citation type="submission" date="2021-01" db="EMBL/GenBank/DDBJ databases">
        <authorList>
            <person name="Corre E."/>
            <person name="Pelletier E."/>
            <person name="Niang G."/>
            <person name="Scheremetjew M."/>
            <person name="Finn R."/>
            <person name="Kale V."/>
            <person name="Holt S."/>
            <person name="Cochrane G."/>
            <person name="Meng A."/>
            <person name="Brown T."/>
            <person name="Cohen L."/>
        </authorList>
    </citation>
    <scope>NUCLEOTIDE SEQUENCE</scope>
    <source>
        <strain evidence="2">GSBS06</strain>
    </source>
</reference>
<dbReference type="SUPFAM" id="SSF54637">
    <property type="entry name" value="Thioesterase/thiol ester dehydrase-isomerase"/>
    <property type="match status" value="1"/>
</dbReference>
<name>A0A7S3PFL7_9STRA</name>
<accession>A0A7S3PFL7</accession>
<dbReference type="InterPro" id="IPR002539">
    <property type="entry name" value="MaoC-like_dom"/>
</dbReference>
<dbReference type="PANTHER" id="PTHR43664:SF1">
    <property type="entry name" value="BETA-METHYLMALYL-COA DEHYDRATASE"/>
    <property type="match status" value="1"/>
</dbReference>
<dbReference type="Pfam" id="PF01575">
    <property type="entry name" value="MaoC_dehydratas"/>
    <property type="match status" value="1"/>
</dbReference>
<dbReference type="AlphaFoldDB" id="A0A7S3PFL7"/>
<protein>
    <recommendedName>
        <fullName evidence="1">MaoC-like domain-containing protein</fullName>
    </recommendedName>
</protein>
<evidence type="ECO:0000259" key="1">
    <source>
        <dbReference type="Pfam" id="PF01575"/>
    </source>
</evidence>
<organism evidence="2">
    <name type="scientific">Aplanochytrium stocchinoi</name>
    <dbReference type="NCBI Taxonomy" id="215587"/>
    <lineage>
        <taxon>Eukaryota</taxon>
        <taxon>Sar</taxon>
        <taxon>Stramenopiles</taxon>
        <taxon>Bigyra</taxon>
        <taxon>Labyrinthulomycetes</taxon>
        <taxon>Thraustochytrida</taxon>
        <taxon>Thraustochytriidae</taxon>
        <taxon>Aplanochytrium</taxon>
    </lineage>
</organism>
<evidence type="ECO:0000313" key="2">
    <source>
        <dbReference type="EMBL" id="CAE0433328.1"/>
    </source>
</evidence>
<dbReference type="PANTHER" id="PTHR43664">
    <property type="entry name" value="MONOAMINE OXIDASE-RELATED"/>
    <property type="match status" value="1"/>
</dbReference>
<dbReference type="EMBL" id="HBIN01005085">
    <property type="protein sequence ID" value="CAE0433328.1"/>
    <property type="molecule type" value="Transcribed_RNA"/>
</dbReference>
<feature type="domain" description="MaoC-like" evidence="1">
    <location>
        <begin position="67"/>
        <end position="182"/>
    </location>
</feature>
<sequence>METSQRRINLILNALMKTEGVAAQDEHCSRVSSINRKALNLHETSAEDIDGFIKCYGNHARPFQEWAIGQRYITKRRTIPDADIINYTHLTGYDAENLFGDMVYLKETAGHDRRLVPGMLTGSIADALIVGSGILEGYAVALVSINNFRALAPVYAGDTIQVEMEVTKVKPSKSKKDRGIVTTYQKVKNQDGKVVVEYEVSRMIRRSS</sequence>
<dbReference type="InterPro" id="IPR029069">
    <property type="entry name" value="HotDog_dom_sf"/>
</dbReference>
<proteinExistence type="predicted"/>
<dbReference type="InterPro" id="IPR052342">
    <property type="entry name" value="MCH/BMMD"/>
</dbReference>